<dbReference type="Pfam" id="PF13578">
    <property type="entry name" value="Methyltransf_24"/>
    <property type="match status" value="1"/>
</dbReference>
<keyword evidence="2" id="KW-1185">Reference proteome</keyword>
<evidence type="ECO:0000313" key="2">
    <source>
        <dbReference type="Proteomes" id="UP001642464"/>
    </source>
</evidence>
<reference evidence="1 2" key="1">
    <citation type="submission" date="2024-02" db="EMBL/GenBank/DDBJ databases">
        <authorList>
            <person name="Chen Y."/>
            <person name="Shah S."/>
            <person name="Dougan E. K."/>
            <person name="Thang M."/>
            <person name="Chan C."/>
        </authorList>
    </citation>
    <scope>NUCLEOTIDE SEQUENCE [LARGE SCALE GENOMIC DNA]</scope>
</reference>
<evidence type="ECO:0000313" key="1">
    <source>
        <dbReference type="EMBL" id="CAK9071456.1"/>
    </source>
</evidence>
<dbReference type="Proteomes" id="UP001642464">
    <property type="component" value="Unassembled WGS sequence"/>
</dbReference>
<sequence length="426" mass="48577">MTLCATLFMDVFGVPLVAPTSSYHRLLLDPPETFVSHAEEQFRDGGDHYWTAKNVSYFDTYVTEAASMGTRRLYFSLMRFCRVLGHCNKRFKHVSEQLWTGHTPAAKLSQSALGVCLRGIQAFKVRKNYFTEKLAEDAWGMITEALQSYQSHLRSIVDILQQRKGFNVAVWLQASIAVAAALRDYGTSVFEMARLRQIYQLPPWPWVFHARPGTMRWHVLQQLIIDYHMPKPRVVELGVERGILSEELLKVPTLSLLGIDPYIYNNEFYSSSHRFDAQPHYDAAALVPGVRADARAARLYVGTSREAAEDDTLKGEWSSIDLLFIDADHKMMSVLEDLNLWYSRVRPGGLIAGHDFAVAHDGVQRAVIHWKPVGRVLHLSHDDVWWFEKSDADFNQSRSKRRQKGAVGRDVTKAAVVVQLFQVGYF</sequence>
<dbReference type="SUPFAM" id="SSF53335">
    <property type="entry name" value="S-adenosyl-L-methionine-dependent methyltransferases"/>
    <property type="match status" value="1"/>
</dbReference>
<comment type="caution">
    <text evidence="1">The sequence shown here is derived from an EMBL/GenBank/DDBJ whole genome shotgun (WGS) entry which is preliminary data.</text>
</comment>
<proteinExistence type="predicted"/>
<organism evidence="1 2">
    <name type="scientific">Durusdinium trenchii</name>
    <dbReference type="NCBI Taxonomy" id="1381693"/>
    <lineage>
        <taxon>Eukaryota</taxon>
        <taxon>Sar</taxon>
        <taxon>Alveolata</taxon>
        <taxon>Dinophyceae</taxon>
        <taxon>Suessiales</taxon>
        <taxon>Symbiodiniaceae</taxon>
        <taxon>Durusdinium</taxon>
    </lineage>
</organism>
<name>A0ABP0P5Y5_9DINO</name>
<protein>
    <submittedName>
        <fullName evidence="1">Uncharacterized protein</fullName>
    </submittedName>
</protein>
<dbReference type="InterPro" id="IPR029063">
    <property type="entry name" value="SAM-dependent_MTases_sf"/>
</dbReference>
<dbReference type="EMBL" id="CAXAMM010033514">
    <property type="protein sequence ID" value="CAK9071456.1"/>
    <property type="molecule type" value="Genomic_DNA"/>
</dbReference>
<dbReference type="PANTHER" id="PTHR37909:SF1">
    <property type="entry name" value="S-ADENOSYL-L-METHIONINE-DEPENDENT METHYLTRANSFERASES SUPERFAMILY PROTEIN"/>
    <property type="match status" value="1"/>
</dbReference>
<dbReference type="PANTHER" id="PTHR37909">
    <property type="entry name" value="S-ADENOSYL-L-METHIONINE-DEPENDENT METHYLTRANSFERASES SUPERFAMILY PROTEIN"/>
    <property type="match status" value="1"/>
</dbReference>
<gene>
    <name evidence="1" type="ORF">SCF082_LOCUS35366</name>
</gene>
<dbReference type="Gene3D" id="3.40.50.150">
    <property type="entry name" value="Vaccinia Virus protein VP39"/>
    <property type="match status" value="1"/>
</dbReference>
<accession>A0ABP0P5Y5</accession>